<dbReference type="GO" id="GO:0030267">
    <property type="term" value="F:glyoxylate reductase (NADPH) activity"/>
    <property type="evidence" value="ECO:0007669"/>
    <property type="project" value="TreeGrafter"/>
</dbReference>
<organism evidence="7 8">
    <name type="scientific">Guopingia tenuis</name>
    <dbReference type="NCBI Taxonomy" id="2763656"/>
    <lineage>
        <taxon>Bacteria</taxon>
        <taxon>Bacillati</taxon>
        <taxon>Bacillota</taxon>
        <taxon>Clostridia</taxon>
        <taxon>Christensenellales</taxon>
        <taxon>Christensenellaceae</taxon>
        <taxon>Guopingia</taxon>
    </lineage>
</organism>
<dbReference type="InterPro" id="IPR029753">
    <property type="entry name" value="D-isomer_DH_CS"/>
</dbReference>
<comment type="caution">
    <text evidence="7">The sequence shown here is derived from an EMBL/GenBank/DDBJ whole genome shotgun (WGS) entry which is preliminary data.</text>
</comment>
<evidence type="ECO:0000259" key="6">
    <source>
        <dbReference type="Pfam" id="PF02826"/>
    </source>
</evidence>
<keyword evidence="2 4" id="KW-0560">Oxidoreductase</keyword>
<name>A0A926DK59_9FIRM</name>
<dbReference type="InterPro" id="IPR050223">
    <property type="entry name" value="D-isomer_2-hydroxyacid_DH"/>
</dbReference>
<dbReference type="GO" id="GO:0016618">
    <property type="term" value="F:hydroxypyruvate reductase [NAD(P)H] activity"/>
    <property type="evidence" value="ECO:0007669"/>
    <property type="project" value="TreeGrafter"/>
</dbReference>
<dbReference type="PANTHER" id="PTHR10996:SF178">
    <property type="entry name" value="2-HYDROXYACID DEHYDROGENASE YGL185C-RELATED"/>
    <property type="match status" value="1"/>
</dbReference>
<dbReference type="PROSITE" id="PS00670">
    <property type="entry name" value="D_2_HYDROXYACID_DH_2"/>
    <property type="match status" value="1"/>
</dbReference>
<keyword evidence="3" id="KW-0520">NAD</keyword>
<protein>
    <submittedName>
        <fullName evidence="7">GyaR protein</fullName>
    </submittedName>
</protein>
<dbReference type="InterPro" id="IPR006139">
    <property type="entry name" value="D-isomer_2_OHA_DH_cat_dom"/>
</dbReference>
<evidence type="ECO:0000313" key="7">
    <source>
        <dbReference type="EMBL" id="MBC8538754.1"/>
    </source>
</evidence>
<feature type="domain" description="D-isomer specific 2-hydroxyacid dehydrogenase catalytic" evidence="5">
    <location>
        <begin position="34"/>
        <end position="327"/>
    </location>
</feature>
<dbReference type="PROSITE" id="PS00671">
    <property type="entry name" value="D_2_HYDROXYACID_DH_3"/>
    <property type="match status" value="1"/>
</dbReference>
<dbReference type="InterPro" id="IPR036291">
    <property type="entry name" value="NAD(P)-bd_dom_sf"/>
</dbReference>
<dbReference type="CDD" id="cd12175">
    <property type="entry name" value="2-Hacid_dh_11"/>
    <property type="match status" value="1"/>
</dbReference>
<dbReference type="Pfam" id="PF00389">
    <property type="entry name" value="2-Hacid_dh"/>
    <property type="match status" value="1"/>
</dbReference>
<evidence type="ECO:0000256" key="4">
    <source>
        <dbReference type="RuleBase" id="RU003719"/>
    </source>
</evidence>
<reference evidence="7" key="1">
    <citation type="submission" date="2020-08" db="EMBL/GenBank/DDBJ databases">
        <title>Genome public.</title>
        <authorList>
            <person name="Liu C."/>
            <person name="Sun Q."/>
        </authorList>
    </citation>
    <scope>NUCLEOTIDE SEQUENCE</scope>
    <source>
        <strain evidence="7">NSJ-63</strain>
    </source>
</reference>
<evidence type="ECO:0000256" key="3">
    <source>
        <dbReference type="ARBA" id="ARBA00023027"/>
    </source>
</evidence>
<dbReference type="Pfam" id="PF02826">
    <property type="entry name" value="2-Hacid_dh_C"/>
    <property type="match status" value="1"/>
</dbReference>
<dbReference type="PANTHER" id="PTHR10996">
    <property type="entry name" value="2-HYDROXYACID DEHYDROGENASE-RELATED"/>
    <property type="match status" value="1"/>
</dbReference>
<dbReference type="Proteomes" id="UP000617951">
    <property type="component" value="Unassembled WGS sequence"/>
</dbReference>
<evidence type="ECO:0000259" key="5">
    <source>
        <dbReference type="Pfam" id="PF00389"/>
    </source>
</evidence>
<evidence type="ECO:0000256" key="2">
    <source>
        <dbReference type="ARBA" id="ARBA00023002"/>
    </source>
</evidence>
<feature type="domain" description="D-isomer specific 2-hydroxyacid dehydrogenase NAD-binding" evidence="6">
    <location>
        <begin position="111"/>
        <end position="295"/>
    </location>
</feature>
<proteinExistence type="inferred from homology"/>
<dbReference type="AlphaFoldDB" id="A0A926DK59"/>
<dbReference type="EMBL" id="JACRSS010000003">
    <property type="protein sequence ID" value="MBC8538754.1"/>
    <property type="molecule type" value="Genomic_DNA"/>
</dbReference>
<evidence type="ECO:0000256" key="1">
    <source>
        <dbReference type="ARBA" id="ARBA00005854"/>
    </source>
</evidence>
<keyword evidence="8" id="KW-1185">Reference proteome</keyword>
<comment type="similarity">
    <text evidence="1 4">Belongs to the D-isomer specific 2-hydroxyacid dehydrogenase family.</text>
</comment>
<dbReference type="GO" id="GO:0051287">
    <property type="term" value="F:NAD binding"/>
    <property type="evidence" value="ECO:0007669"/>
    <property type="project" value="InterPro"/>
</dbReference>
<dbReference type="SUPFAM" id="SSF52283">
    <property type="entry name" value="Formate/glycerate dehydrogenase catalytic domain-like"/>
    <property type="match status" value="1"/>
</dbReference>
<dbReference type="GO" id="GO:0005829">
    <property type="term" value="C:cytosol"/>
    <property type="evidence" value="ECO:0007669"/>
    <property type="project" value="TreeGrafter"/>
</dbReference>
<dbReference type="Gene3D" id="3.40.50.720">
    <property type="entry name" value="NAD(P)-binding Rossmann-like Domain"/>
    <property type="match status" value="2"/>
</dbReference>
<dbReference type="InterPro" id="IPR006140">
    <property type="entry name" value="D-isomer_DH_NAD-bd"/>
</dbReference>
<evidence type="ECO:0000313" key="8">
    <source>
        <dbReference type="Proteomes" id="UP000617951"/>
    </source>
</evidence>
<gene>
    <name evidence="7" type="ORF">H8693_07375</name>
</gene>
<sequence>MMKILILTLKERVERFYDLASLPASYSLMFAGDETDPSRLLSLGEDADVIFADAIRPVPRELIEKMPHLKLIHSEGVGYDKIDCAAARERGVFVCNNAAANSQAVAEQAVLLMLACLRRTVEGDRMVRVGRQMEAKSTWSLEGIRELWSCRVGLIGLGAIGRETAKRLRSFDCPVCYYSRTRRLAEENALGVTYAPLPQLLSQCDIVSLHLPSAPDTFQFMSRENFRQMKPGSILINTSRGELMDDSALIAALRSGRLAGAGLDTLAPEPVCPEHPLLQLEEPYASRIVFSPHIGGVTVQAFRSMHRSVWENIRRIEQDMRPLHIVNGL</sequence>
<accession>A0A926DK59</accession>
<dbReference type="SUPFAM" id="SSF51735">
    <property type="entry name" value="NAD(P)-binding Rossmann-fold domains"/>
    <property type="match status" value="1"/>
</dbReference>